<evidence type="ECO:0000256" key="8">
    <source>
        <dbReference type="RuleBase" id="RU003870"/>
    </source>
</evidence>
<dbReference type="HAMAP" id="MF_01365_B">
    <property type="entry name" value="Ribosomal_uL6_B"/>
    <property type="match status" value="1"/>
</dbReference>
<keyword evidence="4 6" id="KW-0689">Ribosomal protein</keyword>
<proteinExistence type="inferred from homology"/>
<dbReference type="AlphaFoldDB" id="A0A1F5HCD7"/>
<dbReference type="PROSITE" id="PS00525">
    <property type="entry name" value="RIBOSOMAL_L6_1"/>
    <property type="match status" value="1"/>
</dbReference>
<feature type="domain" description="Large ribosomal subunit protein uL6 alpha-beta" evidence="9">
    <location>
        <begin position="90"/>
        <end position="163"/>
    </location>
</feature>
<accession>A0A1F5HCD7</accession>
<dbReference type="FunFam" id="3.90.930.12:FF:000001">
    <property type="entry name" value="50S ribosomal protein L6"/>
    <property type="match status" value="1"/>
</dbReference>
<keyword evidence="2 6" id="KW-0699">rRNA-binding</keyword>
<dbReference type="InterPro" id="IPR020040">
    <property type="entry name" value="Ribosomal_uL6_a/b-dom"/>
</dbReference>
<evidence type="ECO:0000256" key="5">
    <source>
        <dbReference type="ARBA" id="ARBA00023274"/>
    </source>
</evidence>
<dbReference type="PANTHER" id="PTHR11655:SF14">
    <property type="entry name" value="LARGE RIBOSOMAL SUBUNIT PROTEIN UL6M"/>
    <property type="match status" value="1"/>
</dbReference>
<sequence>MSKIGKQPILIPQGVSVKVENSEINVSGPKGNLSFRFRPEVKVEVTEDKIRVSRKSENKFSKSLHGLTRSLIANMIKGALDGHQKTLEIVGTGYRAAKEGEDLVLNVGYSHPVTINSVPGIQIETKENKIIVSGTDKALVGETAAKIRRVRPPEPYKGKGIKYIDEIVRRKAGKTVKAVGGSI</sequence>
<name>A0A1F5HCD7_9BACT</name>
<dbReference type="PIRSF" id="PIRSF002162">
    <property type="entry name" value="Ribosomal_L6"/>
    <property type="match status" value="1"/>
</dbReference>
<evidence type="ECO:0000256" key="4">
    <source>
        <dbReference type="ARBA" id="ARBA00022980"/>
    </source>
</evidence>
<dbReference type="STRING" id="1797737.A2196_02540"/>
<comment type="subunit">
    <text evidence="6">Part of the 50S ribosomal subunit.</text>
</comment>
<dbReference type="InterPro" id="IPR000702">
    <property type="entry name" value="Ribosomal_uL6-like"/>
</dbReference>
<evidence type="ECO:0000256" key="6">
    <source>
        <dbReference type="HAMAP-Rule" id="MF_01365"/>
    </source>
</evidence>
<comment type="function">
    <text evidence="6 8">This protein binds to the 23S rRNA, and is important in its secondary structure. It is located near the subunit interface in the base of the L7/L12 stalk, and near the tRNA binding site of the peptidyltransferase center.</text>
</comment>
<dbReference type="GO" id="GO:0002181">
    <property type="term" value="P:cytoplasmic translation"/>
    <property type="evidence" value="ECO:0007669"/>
    <property type="project" value="TreeGrafter"/>
</dbReference>
<organism evidence="10 11">
    <name type="scientific">Candidatus Curtissbacteria bacterium RIFOXYA1_FULL_41_14</name>
    <dbReference type="NCBI Taxonomy" id="1797737"/>
    <lineage>
        <taxon>Bacteria</taxon>
        <taxon>Candidatus Curtissiibacteriota</taxon>
    </lineage>
</organism>
<evidence type="ECO:0000313" key="11">
    <source>
        <dbReference type="Proteomes" id="UP000176751"/>
    </source>
</evidence>
<evidence type="ECO:0000256" key="3">
    <source>
        <dbReference type="ARBA" id="ARBA00022884"/>
    </source>
</evidence>
<evidence type="ECO:0000259" key="9">
    <source>
        <dbReference type="Pfam" id="PF00347"/>
    </source>
</evidence>
<dbReference type="Proteomes" id="UP000176751">
    <property type="component" value="Unassembled WGS sequence"/>
</dbReference>
<gene>
    <name evidence="6" type="primary">rplF</name>
    <name evidence="10" type="ORF">A2196_02540</name>
</gene>
<dbReference type="GO" id="GO:0003735">
    <property type="term" value="F:structural constituent of ribosome"/>
    <property type="evidence" value="ECO:0007669"/>
    <property type="project" value="UniProtKB-UniRule"/>
</dbReference>
<reference evidence="10 11" key="1">
    <citation type="journal article" date="2016" name="Nat. Commun.">
        <title>Thousands of microbial genomes shed light on interconnected biogeochemical processes in an aquifer system.</title>
        <authorList>
            <person name="Anantharaman K."/>
            <person name="Brown C.T."/>
            <person name="Hug L.A."/>
            <person name="Sharon I."/>
            <person name="Castelle C.J."/>
            <person name="Probst A.J."/>
            <person name="Thomas B.C."/>
            <person name="Singh A."/>
            <person name="Wilkins M.J."/>
            <person name="Karaoz U."/>
            <person name="Brodie E.L."/>
            <person name="Williams K.H."/>
            <person name="Hubbard S.S."/>
            <person name="Banfield J.F."/>
        </authorList>
    </citation>
    <scope>NUCLEOTIDE SEQUENCE [LARGE SCALE GENOMIC DNA]</scope>
</reference>
<dbReference type="GO" id="GO:0019843">
    <property type="term" value="F:rRNA binding"/>
    <property type="evidence" value="ECO:0007669"/>
    <property type="project" value="UniProtKB-UniRule"/>
</dbReference>
<dbReference type="PRINTS" id="PR00059">
    <property type="entry name" value="RIBOSOMALL6"/>
</dbReference>
<dbReference type="NCBIfam" id="TIGR03654">
    <property type="entry name" value="L6_bact"/>
    <property type="match status" value="1"/>
</dbReference>
<dbReference type="GO" id="GO:0022625">
    <property type="term" value="C:cytosolic large ribosomal subunit"/>
    <property type="evidence" value="ECO:0007669"/>
    <property type="project" value="UniProtKB-UniRule"/>
</dbReference>
<dbReference type="InterPro" id="IPR002358">
    <property type="entry name" value="Ribosomal_uL6_CS"/>
</dbReference>
<dbReference type="Pfam" id="PF00347">
    <property type="entry name" value="Ribosomal_L6"/>
    <property type="match status" value="2"/>
</dbReference>
<dbReference type="InterPro" id="IPR036789">
    <property type="entry name" value="Ribosomal_uL6-like_a/b-dom_sf"/>
</dbReference>
<dbReference type="EMBL" id="MFCA01000025">
    <property type="protein sequence ID" value="OGE01739.1"/>
    <property type="molecule type" value="Genomic_DNA"/>
</dbReference>
<keyword evidence="5 6" id="KW-0687">Ribonucleoprotein</keyword>
<evidence type="ECO:0000256" key="7">
    <source>
        <dbReference type="RuleBase" id="RU003869"/>
    </source>
</evidence>
<dbReference type="FunFam" id="3.90.930.12:FF:000002">
    <property type="entry name" value="50S ribosomal protein L6"/>
    <property type="match status" value="1"/>
</dbReference>
<dbReference type="Gene3D" id="3.90.930.12">
    <property type="entry name" value="Ribosomal protein L6, alpha-beta domain"/>
    <property type="match status" value="2"/>
</dbReference>
<keyword evidence="3 6" id="KW-0694">RNA-binding</keyword>
<dbReference type="SUPFAM" id="SSF56053">
    <property type="entry name" value="Ribosomal protein L6"/>
    <property type="match status" value="2"/>
</dbReference>
<evidence type="ECO:0000256" key="2">
    <source>
        <dbReference type="ARBA" id="ARBA00022730"/>
    </source>
</evidence>
<protein>
    <recommendedName>
        <fullName evidence="6">Large ribosomal subunit protein uL6</fullName>
    </recommendedName>
</protein>
<evidence type="ECO:0000256" key="1">
    <source>
        <dbReference type="ARBA" id="ARBA00009356"/>
    </source>
</evidence>
<comment type="similarity">
    <text evidence="1 6 7">Belongs to the universal ribosomal protein uL6 family.</text>
</comment>
<comment type="caution">
    <text evidence="10">The sequence shown here is derived from an EMBL/GenBank/DDBJ whole genome shotgun (WGS) entry which is preliminary data.</text>
</comment>
<dbReference type="InterPro" id="IPR019906">
    <property type="entry name" value="Ribosomal_uL6_bac-type"/>
</dbReference>
<evidence type="ECO:0000313" key="10">
    <source>
        <dbReference type="EMBL" id="OGE01739.1"/>
    </source>
</evidence>
<feature type="domain" description="Large ribosomal subunit protein uL6 alpha-beta" evidence="9">
    <location>
        <begin position="11"/>
        <end position="82"/>
    </location>
</feature>
<dbReference type="PANTHER" id="PTHR11655">
    <property type="entry name" value="60S/50S RIBOSOMAL PROTEIN L6/L9"/>
    <property type="match status" value="1"/>
</dbReference>